<keyword evidence="1" id="KW-1185">Reference proteome</keyword>
<accession>A0A915IID6</accession>
<name>A0A915IID6_ROMCU</name>
<dbReference type="AlphaFoldDB" id="A0A915IID6"/>
<protein>
    <submittedName>
        <fullName evidence="2">HIG1 domain-containing protein</fullName>
    </submittedName>
</protein>
<sequence length="42" mass="4665">MVGIMWNLVSARRSTFQLVVASGVQGTYAIFAYDRISNDKAQ</sequence>
<dbReference type="WBParaSite" id="nRc.2.0.1.t13574-RA">
    <property type="protein sequence ID" value="nRc.2.0.1.t13574-RA"/>
    <property type="gene ID" value="nRc.2.0.1.g13574"/>
</dbReference>
<proteinExistence type="predicted"/>
<organism evidence="1 2">
    <name type="scientific">Romanomermis culicivorax</name>
    <name type="common">Nematode worm</name>
    <dbReference type="NCBI Taxonomy" id="13658"/>
    <lineage>
        <taxon>Eukaryota</taxon>
        <taxon>Metazoa</taxon>
        <taxon>Ecdysozoa</taxon>
        <taxon>Nematoda</taxon>
        <taxon>Enoplea</taxon>
        <taxon>Dorylaimia</taxon>
        <taxon>Mermithida</taxon>
        <taxon>Mermithoidea</taxon>
        <taxon>Mermithidae</taxon>
        <taxon>Romanomermis</taxon>
    </lineage>
</organism>
<reference evidence="2" key="1">
    <citation type="submission" date="2022-11" db="UniProtKB">
        <authorList>
            <consortium name="WormBaseParasite"/>
        </authorList>
    </citation>
    <scope>IDENTIFICATION</scope>
</reference>
<evidence type="ECO:0000313" key="1">
    <source>
        <dbReference type="Proteomes" id="UP000887565"/>
    </source>
</evidence>
<dbReference type="Proteomes" id="UP000887565">
    <property type="component" value="Unplaced"/>
</dbReference>
<evidence type="ECO:0000313" key="2">
    <source>
        <dbReference type="WBParaSite" id="nRc.2.0.1.t13574-RA"/>
    </source>
</evidence>